<organism evidence="1 2">
    <name type="scientific">Methylomonas koyamae</name>
    <dbReference type="NCBI Taxonomy" id="702114"/>
    <lineage>
        <taxon>Bacteria</taxon>
        <taxon>Pseudomonadati</taxon>
        <taxon>Pseudomonadota</taxon>
        <taxon>Gammaproteobacteria</taxon>
        <taxon>Methylococcales</taxon>
        <taxon>Methylococcaceae</taxon>
        <taxon>Methylomonas</taxon>
    </lineage>
</organism>
<proteinExistence type="predicted"/>
<comment type="caution">
    <text evidence="1">The sequence shown here is derived from an EMBL/GenBank/DDBJ whole genome shotgun (WGS) entry which is preliminary data.</text>
</comment>
<protein>
    <submittedName>
        <fullName evidence="1">Uncharacterized protein</fullName>
    </submittedName>
</protein>
<dbReference type="EMBL" id="LUUJ01000048">
    <property type="protein sequence ID" value="OAI19532.1"/>
    <property type="molecule type" value="Genomic_DNA"/>
</dbReference>
<reference evidence="1 2" key="1">
    <citation type="submission" date="2016-03" db="EMBL/GenBank/DDBJ databases">
        <authorList>
            <person name="Ploux O."/>
        </authorList>
    </citation>
    <scope>NUCLEOTIDE SEQUENCE [LARGE SCALE GENOMIC DNA]</scope>
    <source>
        <strain evidence="1 2">R-45378</strain>
    </source>
</reference>
<dbReference type="AlphaFoldDB" id="A0A177NNT6"/>
<dbReference type="Proteomes" id="UP000077857">
    <property type="component" value="Unassembled WGS sequence"/>
</dbReference>
<evidence type="ECO:0000313" key="1">
    <source>
        <dbReference type="EMBL" id="OAI19532.1"/>
    </source>
</evidence>
<evidence type="ECO:0000313" key="2">
    <source>
        <dbReference type="Proteomes" id="UP000077857"/>
    </source>
</evidence>
<dbReference type="RefSeq" id="WP_082877531.1">
    <property type="nucleotide sequence ID" value="NZ_LUUJ01000048.1"/>
</dbReference>
<dbReference type="OrthoDB" id="5573654at2"/>
<accession>A0A177NNT6</accession>
<gene>
    <name evidence="1" type="ORF">A1507_07035</name>
</gene>
<name>A0A177NNT6_9GAMM</name>
<sequence length="109" mass="12443">MKLETQFSTAQLQRINVQSILYLCSCPSQVGVQIDSLRRLFDYQANCADRSRSEIQTKVHARIAEASEQAHRIMEACLKDVLELEGWDMETLEMPAGLRTLLEQEIDGE</sequence>